<evidence type="ECO:0000256" key="2">
    <source>
        <dbReference type="ARBA" id="ARBA00022475"/>
    </source>
</evidence>
<dbReference type="HOGENOM" id="CLU_022017_6_4_3"/>
<keyword evidence="8" id="KW-1185">Reference proteome</keyword>
<gene>
    <name evidence="7" type="ordered locus">Sta7437_3715</name>
</gene>
<feature type="transmembrane region" description="Helical" evidence="6">
    <location>
        <begin position="397"/>
        <end position="419"/>
    </location>
</feature>
<dbReference type="AlphaFoldDB" id="K9XYK5"/>
<evidence type="ECO:0000256" key="6">
    <source>
        <dbReference type="SAM" id="Phobius"/>
    </source>
</evidence>
<evidence type="ECO:0000256" key="3">
    <source>
        <dbReference type="ARBA" id="ARBA00022692"/>
    </source>
</evidence>
<dbReference type="Proteomes" id="UP000010473">
    <property type="component" value="Chromosome"/>
</dbReference>
<dbReference type="KEGG" id="scs:Sta7437_3715"/>
<dbReference type="RefSeq" id="WP_015194872.1">
    <property type="nucleotide sequence ID" value="NC_019748.1"/>
</dbReference>
<reference evidence="8" key="1">
    <citation type="journal article" date="2013" name="Proc. Natl. Acad. Sci. U.S.A.">
        <title>Improving the coverage of the cyanobacterial phylum using diversity-driven genome sequencing.</title>
        <authorList>
            <person name="Shih P.M."/>
            <person name="Wu D."/>
            <person name="Latifi A."/>
            <person name="Axen S.D."/>
            <person name="Fewer D.P."/>
            <person name="Talla E."/>
            <person name="Calteau A."/>
            <person name="Cai F."/>
            <person name="Tandeau de Marsac N."/>
            <person name="Rippka R."/>
            <person name="Herdman M."/>
            <person name="Sivonen K."/>
            <person name="Coursin T."/>
            <person name="Laurent T."/>
            <person name="Goodwin L."/>
            <person name="Nolan M."/>
            <person name="Davenport K.W."/>
            <person name="Han C.S."/>
            <person name="Rubin E.M."/>
            <person name="Eisen J.A."/>
            <person name="Woyke T."/>
            <person name="Gugger M."/>
            <person name="Kerfeld C.A."/>
        </authorList>
    </citation>
    <scope>NUCLEOTIDE SEQUENCE [LARGE SCALE GENOMIC DNA]</scope>
    <source>
        <strain evidence="8">ATCC 29371 / PCC 7437</strain>
    </source>
</reference>
<dbReference type="InterPro" id="IPR050833">
    <property type="entry name" value="Poly_Biosynth_Transport"/>
</dbReference>
<dbReference type="PANTHER" id="PTHR30250">
    <property type="entry name" value="PST FAMILY PREDICTED COLANIC ACID TRANSPORTER"/>
    <property type="match status" value="1"/>
</dbReference>
<evidence type="ECO:0000313" key="7">
    <source>
        <dbReference type="EMBL" id="AFZ37211.1"/>
    </source>
</evidence>
<organism evidence="7 8">
    <name type="scientific">Stanieria cyanosphaera (strain ATCC 29371 / PCC 7437)</name>
    <dbReference type="NCBI Taxonomy" id="111780"/>
    <lineage>
        <taxon>Bacteria</taxon>
        <taxon>Bacillati</taxon>
        <taxon>Cyanobacteriota</taxon>
        <taxon>Cyanophyceae</taxon>
        <taxon>Pleurocapsales</taxon>
        <taxon>Dermocarpellaceae</taxon>
        <taxon>Stanieria</taxon>
    </lineage>
</organism>
<dbReference type="eggNOG" id="COG2244">
    <property type="taxonomic scope" value="Bacteria"/>
</dbReference>
<feature type="transmembrane region" description="Helical" evidence="6">
    <location>
        <begin position="90"/>
        <end position="118"/>
    </location>
</feature>
<proteinExistence type="predicted"/>
<dbReference type="OrthoDB" id="5240734at2"/>
<dbReference type="EMBL" id="CP003653">
    <property type="protein sequence ID" value="AFZ37211.1"/>
    <property type="molecule type" value="Genomic_DNA"/>
</dbReference>
<name>K9XYK5_STAC7</name>
<feature type="transmembrane region" description="Helical" evidence="6">
    <location>
        <begin position="54"/>
        <end position="78"/>
    </location>
</feature>
<feature type="transmembrane region" description="Helical" evidence="6">
    <location>
        <begin position="372"/>
        <end position="391"/>
    </location>
</feature>
<accession>K9XYK5</accession>
<protein>
    <submittedName>
        <fullName evidence="7">Polysaccharide biosynthesis protein</fullName>
    </submittedName>
</protein>
<feature type="transmembrane region" description="Helical" evidence="6">
    <location>
        <begin position="185"/>
        <end position="206"/>
    </location>
</feature>
<dbReference type="PATRIC" id="fig|111780.3.peg.3845"/>
<keyword evidence="4 6" id="KW-1133">Transmembrane helix</keyword>
<evidence type="ECO:0000256" key="1">
    <source>
        <dbReference type="ARBA" id="ARBA00004651"/>
    </source>
</evidence>
<feature type="transmembrane region" description="Helical" evidence="6">
    <location>
        <begin position="124"/>
        <end position="145"/>
    </location>
</feature>
<feature type="transmembrane region" description="Helical" evidence="6">
    <location>
        <begin position="157"/>
        <end position="179"/>
    </location>
</feature>
<keyword evidence="3 6" id="KW-0812">Transmembrane</keyword>
<sequence length="429" mass="46875">MQFKIRKSQISKLFKANLFRDTLWILLAKLFNVVMQAIYFVIVARFLGAENYGSFIAVTALASIVFPFVALGSEHLLVQYTAINRSNFPIYWGNTLLLLLINSSLLTIGLLILSPIIFPENISWLTILIILLADLFCLGLLDISSKAFISTNFVKKFAQLGILSTCGKLLAALSLAIFFPHPNTLTWACLYLISSAVIALIGILSVNHIIGSAQFNISKLKSEIKTGIYFSISSSANNINSSLDKTMLGSMATLTSTGIYGSAYRFIDVGYVPLFAIFGAAYTKFFQHGSSGIRSSLGFAKKLFPFVVGYGILSVIGYLVFAPVLPIILGNEYADAIAALRWLAPIPCLAAFQMLAADTLTGAGFQKSRSIVQVVAALLNLGLNFILIPQFSWKGAAWATLCSDSFRMVGLWIIVIVLYRQEVKMAKSS</sequence>
<evidence type="ECO:0000256" key="4">
    <source>
        <dbReference type="ARBA" id="ARBA00022989"/>
    </source>
</evidence>
<evidence type="ECO:0000313" key="8">
    <source>
        <dbReference type="Proteomes" id="UP000010473"/>
    </source>
</evidence>
<dbReference type="Pfam" id="PF01943">
    <property type="entry name" value="Polysacc_synt"/>
    <property type="match status" value="1"/>
</dbReference>
<evidence type="ECO:0000256" key="5">
    <source>
        <dbReference type="ARBA" id="ARBA00023136"/>
    </source>
</evidence>
<keyword evidence="2" id="KW-1003">Cell membrane</keyword>
<dbReference type="GO" id="GO:0005886">
    <property type="term" value="C:plasma membrane"/>
    <property type="evidence" value="ECO:0007669"/>
    <property type="project" value="UniProtKB-SubCell"/>
</dbReference>
<dbReference type="PANTHER" id="PTHR30250:SF11">
    <property type="entry name" value="O-ANTIGEN TRANSPORTER-RELATED"/>
    <property type="match status" value="1"/>
</dbReference>
<dbReference type="InterPro" id="IPR002797">
    <property type="entry name" value="Polysacc_synth"/>
</dbReference>
<feature type="transmembrane region" description="Helical" evidence="6">
    <location>
        <begin position="263"/>
        <end position="282"/>
    </location>
</feature>
<feature type="transmembrane region" description="Helical" evidence="6">
    <location>
        <begin position="21"/>
        <end position="42"/>
    </location>
</feature>
<comment type="subcellular location">
    <subcellularLocation>
        <location evidence="1">Cell membrane</location>
        <topology evidence="1">Multi-pass membrane protein</topology>
    </subcellularLocation>
</comment>
<feature type="transmembrane region" description="Helical" evidence="6">
    <location>
        <begin position="303"/>
        <end position="328"/>
    </location>
</feature>
<dbReference type="STRING" id="111780.Sta7437_3715"/>
<keyword evidence="5 6" id="KW-0472">Membrane</keyword>